<reference evidence="1" key="1">
    <citation type="submission" date="2018-05" db="EMBL/GenBank/DDBJ databases">
        <authorList>
            <person name="Lanie J.A."/>
            <person name="Ng W.-L."/>
            <person name="Kazmierczak K.M."/>
            <person name="Andrzejewski T.M."/>
            <person name="Davidsen T.M."/>
            <person name="Wayne K.J."/>
            <person name="Tettelin H."/>
            <person name="Glass J.I."/>
            <person name="Rusch D."/>
            <person name="Podicherti R."/>
            <person name="Tsui H.-C.T."/>
            <person name="Winkler M.E."/>
        </authorList>
    </citation>
    <scope>NUCLEOTIDE SEQUENCE</scope>
</reference>
<accession>A0A382INT6</accession>
<feature type="non-terminal residue" evidence="1">
    <location>
        <position position="1"/>
    </location>
</feature>
<proteinExistence type="predicted"/>
<sequence length="356" mass="37933">QDASISTINSDQLRADYITTVTDPEGDVQFEITFADLAGNEGETVISTTNNSNVIFDRTAPADFTVGAVSTTGGNIVENVWNLTNTGFDVTIPIESDSTLDGGRVEIWAKVGSNAFEKLGLHEFIESNEVGGLKAISLIADSIEALTGFTENDTVSVKANIYDRPGNETEGSESANKLLIDQTPPSMTSASYESNYSDSSLATVDHVITLTFEIDEPVQAPLVTISTQEASVSDLGNNNWQATYAMQESDNEGVIPFLVDTLTDVRGNPTGGFSSTTDGTQVVFDNTQPTLDSVSIVSNNSNSEWAKIGDSVTITSIAAESLMDQSVTIVNQTGTIYNEGEDTFTATYAMSETDPE</sequence>
<protein>
    <recommendedName>
        <fullName evidence="2">Bacterial Ig-like domain-containing protein</fullName>
    </recommendedName>
</protein>
<dbReference type="AlphaFoldDB" id="A0A382INT6"/>
<gene>
    <name evidence="1" type="ORF">METZ01_LOCUS254298</name>
</gene>
<feature type="non-terminal residue" evidence="1">
    <location>
        <position position="356"/>
    </location>
</feature>
<name>A0A382INT6_9ZZZZ</name>
<dbReference type="EMBL" id="UINC01068658">
    <property type="protein sequence ID" value="SVC01444.1"/>
    <property type="molecule type" value="Genomic_DNA"/>
</dbReference>
<evidence type="ECO:0008006" key="2">
    <source>
        <dbReference type="Google" id="ProtNLM"/>
    </source>
</evidence>
<organism evidence="1">
    <name type="scientific">marine metagenome</name>
    <dbReference type="NCBI Taxonomy" id="408172"/>
    <lineage>
        <taxon>unclassified sequences</taxon>
        <taxon>metagenomes</taxon>
        <taxon>ecological metagenomes</taxon>
    </lineage>
</organism>
<evidence type="ECO:0000313" key="1">
    <source>
        <dbReference type="EMBL" id="SVC01444.1"/>
    </source>
</evidence>